<feature type="domain" description="GATOR2 complex protein MIO zinc-ribbon like" evidence="4">
    <location>
        <begin position="699"/>
        <end position="742"/>
    </location>
</feature>
<feature type="domain" description="MIOS-like alpha-solenoid" evidence="5">
    <location>
        <begin position="25"/>
        <end position="151"/>
    </location>
</feature>
<feature type="compositionally biased region" description="Low complexity" evidence="3">
    <location>
        <begin position="275"/>
        <end position="295"/>
    </location>
</feature>
<gene>
    <name evidence="6" type="ORF">ASTO00021_LOCUS4623</name>
</gene>
<feature type="region of interest" description="Disordered" evidence="3">
    <location>
        <begin position="165"/>
        <end position="192"/>
    </location>
</feature>
<dbReference type="PANTHER" id="PTHR16453">
    <property type="entry name" value="WD40 DOMAIN-CONTAINING PROTEIN MIO FAMILY MEMBER"/>
    <property type="match status" value="1"/>
</dbReference>
<dbReference type="Pfam" id="PF21719">
    <property type="entry name" value="MIOS_a-sol"/>
    <property type="match status" value="1"/>
</dbReference>
<dbReference type="CDD" id="cd16691">
    <property type="entry name" value="mRING-H2-C3H3C2_Mio"/>
    <property type="match status" value="1"/>
</dbReference>
<dbReference type="Pfam" id="PF17034">
    <property type="entry name" value="zinc_ribbon_16"/>
    <property type="match status" value="1"/>
</dbReference>
<protein>
    <submittedName>
        <fullName evidence="6">Uncharacterized protein</fullName>
    </submittedName>
</protein>
<sequence>MKFDSERDFFAAALGNETSLENIRAQKRNIEEIADMWRWIYRASSLVNPDKAPGLGGAGIISILARRTAVQDETKLDTHLKPGFELYRSRRRSIALQLCGWNNFDQNLGLRTNLQECEDRNEFTRAATLAVFNCDLRRAVEILQRASDELRKSIPTHKMEVKITEKGIGTQSKTVEEEDQPSHSGGEGPGHALEKKDWHAIEEEADLLQLVAMGVAGFPCLVSSQVNQGFQLWCESCIHLQKRLENFPFLRATLAFLVAVYKRQIYSVNKQSDGTSKSSPKPGVTSSSSDQDSISTLQGKSDVSSSDSEPIGRSGVSNGISSSSDSNIILLSGNTDLDYEALADEALNNLSCCVTMENAISLADRIAFGCRFLPDTQLGTFIREECTRAIEKGCLEGIVLTGLDSQGLQLLQTYVDLTGDVQTASLAISHTLIPQLPKPEYERVQKWVDAYRSLLNVWQLWHIRGQLDVKFAERERLRNTTADINTADSQVSAPSKNNPGSAKSAVERTASASGSTEGASRGIQSTSNEIMSSSSQSNLSAQAQAIAKEEMVKMEQSLMSPLSRSPQMSVACQFCKQTFLSQDMLSGNSFAGVGLGGGYKLNLPCCPSCKRRLPSCAVCVLPMNCLNPYAQKKGLSKRDRQRSKNSPVLRAEGKKAHSKQLRSSGKRGASSSSMRERYPEAEIGASGSGKHVHINPRGTGQPFGKWFSWCLRCRHGGHAACLMEWFNGHSRCAVAECQCQCMKMRGPSRSIDQLQGF</sequence>
<evidence type="ECO:0000259" key="5">
    <source>
        <dbReference type="Pfam" id="PF21719"/>
    </source>
</evidence>
<dbReference type="EMBL" id="HBIN01006332">
    <property type="protein sequence ID" value="CAE0434323.1"/>
    <property type="molecule type" value="Transcribed_RNA"/>
</dbReference>
<reference evidence="6" key="1">
    <citation type="submission" date="2021-01" db="EMBL/GenBank/DDBJ databases">
        <authorList>
            <person name="Corre E."/>
            <person name="Pelletier E."/>
            <person name="Niang G."/>
            <person name="Scheremetjew M."/>
            <person name="Finn R."/>
            <person name="Kale V."/>
            <person name="Holt S."/>
            <person name="Cochrane G."/>
            <person name="Meng A."/>
            <person name="Brown T."/>
            <person name="Cohen L."/>
        </authorList>
    </citation>
    <scope>NUCLEOTIDE SEQUENCE</scope>
    <source>
        <strain evidence="6">GSBS06</strain>
    </source>
</reference>
<evidence type="ECO:0000313" key="6">
    <source>
        <dbReference type="EMBL" id="CAE0434323.1"/>
    </source>
</evidence>
<evidence type="ECO:0000256" key="1">
    <source>
        <dbReference type="ARBA" id="ARBA00022574"/>
    </source>
</evidence>
<name>A0A7S3PG10_9STRA</name>
<evidence type="ECO:0000256" key="2">
    <source>
        <dbReference type="ARBA" id="ARBA00022737"/>
    </source>
</evidence>
<feature type="compositionally biased region" description="Polar residues" evidence="3">
    <location>
        <begin position="296"/>
        <end position="308"/>
    </location>
</feature>
<feature type="region of interest" description="Disordered" evidence="3">
    <location>
        <begin position="483"/>
        <end position="534"/>
    </location>
</feature>
<dbReference type="InterPro" id="IPR037593">
    <property type="entry name" value="MIOS/Sea4"/>
</dbReference>
<dbReference type="GO" id="GO:0005737">
    <property type="term" value="C:cytoplasm"/>
    <property type="evidence" value="ECO:0007669"/>
    <property type="project" value="TreeGrafter"/>
</dbReference>
<dbReference type="AlphaFoldDB" id="A0A7S3PG10"/>
<feature type="compositionally biased region" description="Polar residues" evidence="3">
    <location>
        <begin position="483"/>
        <end position="501"/>
    </location>
</feature>
<feature type="region of interest" description="Disordered" evidence="3">
    <location>
        <begin position="634"/>
        <end position="695"/>
    </location>
</feature>
<dbReference type="PANTHER" id="PTHR16453:SF9">
    <property type="entry name" value="GATOR COMPLEX PROTEIN MIOS"/>
    <property type="match status" value="1"/>
</dbReference>
<keyword evidence="1" id="KW-0853">WD repeat</keyword>
<dbReference type="InterPro" id="IPR031488">
    <property type="entry name" value="Zn_ribbon_mio"/>
</dbReference>
<feature type="compositionally biased region" description="Low complexity" evidence="3">
    <location>
        <begin position="508"/>
        <end position="534"/>
    </location>
</feature>
<keyword evidence="2" id="KW-0677">Repeat</keyword>
<dbReference type="InterPro" id="IPR049092">
    <property type="entry name" value="MIOS_a-sol"/>
</dbReference>
<evidence type="ECO:0000259" key="4">
    <source>
        <dbReference type="Pfam" id="PF17034"/>
    </source>
</evidence>
<feature type="compositionally biased region" description="Low complexity" evidence="3">
    <location>
        <begin position="662"/>
        <end position="673"/>
    </location>
</feature>
<accession>A0A7S3PG10</accession>
<evidence type="ECO:0000256" key="3">
    <source>
        <dbReference type="SAM" id="MobiDB-lite"/>
    </source>
</evidence>
<feature type="region of interest" description="Disordered" evidence="3">
    <location>
        <begin position="271"/>
        <end position="320"/>
    </location>
</feature>
<organism evidence="6">
    <name type="scientific">Aplanochytrium stocchinoi</name>
    <dbReference type="NCBI Taxonomy" id="215587"/>
    <lineage>
        <taxon>Eukaryota</taxon>
        <taxon>Sar</taxon>
        <taxon>Stramenopiles</taxon>
        <taxon>Bigyra</taxon>
        <taxon>Labyrinthulomycetes</taxon>
        <taxon>Thraustochytrida</taxon>
        <taxon>Thraustochytriidae</taxon>
        <taxon>Aplanochytrium</taxon>
    </lineage>
</organism>
<proteinExistence type="predicted"/>